<dbReference type="Proteomes" id="UP000002051">
    <property type="component" value="Chromosome 2"/>
</dbReference>
<reference evidence="1 3" key="2">
    <citation type="journal article" date="2014" name="BMC Genomics">
        <title>An improved genome release (version Mt4.0) for the model legume Medicago truncatula.</title>
        <authorList>
            <person name="Tang H."/>
            <person name="Krishnakumar V."/>
            <person name="Bidwell S."/>
            <person name="Rosen B."/>
            <person name="Chan A."/>
            <person name="Zhou S."/>
            <person name="Gentzbittel L."/>
            <person name="Childs K.L."/>
            <person name="Yandell M."/>
            <person name="Gundlach H."/>
            <person name="Mayer K.F."/>
            <person name="Schwartz D.C."/>
            <person name="Town C.D."/>
        </authorList>
    </citation>
    <scope>GENOME REANNOTATION</scope>
    <source>
        <strain evidence="2 3">cv. Jemalong A17</strain>
    </source>
</reference>
<sequence length="70" mass="8337">MIEYFEEKFFMYVTKHFFFDHVSREGRITSGKWSKKEEMEVGPSLCLPIPTTTHSWTPHNSGQEIPNWQT</sequence>
<gene>
    <name evidence="1" type="ordered locus">MTR_2g014180</name>
</gene>
<evidence type="ECO:0000313" key="1">
    <source>
        <dbReference type="EMBL" id="AES63866.1"/>
    </source>
</evidence>
<protein>
    <submittedName>
        <fullName evidence="1 2">Uncharacterized protein</fullName>
    </submittedName>
</protein>
<dbReference type="EMBL" id="CM001218">
    <property type="protein sequence ID" value="AES63866.1"/>
    <property type="molecule type" value="Genomic_DNA"/>
</dbReference>
<dbReference type="PaxDb" id="3880-AES63866"/>
<reference evidence="2" key="3">
    <citation type="submission" date="2015-04" db="UniProtKB">
        <authorList>
            <consortium name="EnsemblPlants"/>
        </authorList>
    </citation>
    <scope>IDENTIFICATION</scope>
    <source>
        <strain evidence="2">cv. Jemalong A17</strain>
    </source>
</reference>
<accession>G7ISD3</accession>
<name>G7ISD3_MEDTR</name>
<reference evidence="1 3" key="1">
    <citation type="journal article" date="2011" name="Nature">
        <title>The Medicago genome provides insight into the evolution of rhizobial symbioses.</title>
        <authorList>
            <person name="Young N.D."/>
            <person name="Debelle F."/>
            <person name="Oldroyd G.E."/>
            <person name="Geurts R."/>
            <person name="Cannon S.B."/>
            <person name="Udvardi M.K."/>
            <person name="Benedito V.A."/>
            <person name="Mayer K.F."/>
            <person name="Gouzy J."/>
            <person name="Schoof H."/>
            <person name="Van de Peer Y."/>
            <person name="Proost S."/>
            <person name="Cook D.R."/>
            <person name="Meyers B.C."/>
            <person name="Spannagl M."/>
            <person name="Cheung F."/>
            <person name="De Mita S."/>
            <person name="Krishnakumar V."/>
            <person name="Gundlach H."/>
            <person name="Zhou S."/>
            <person name="Mudge J."/>
            <person name="Bharti A.K."/>
            <person name="Murray J.D."/>
            <person name="Naoumkina M.A."/>
            <person name="Rosen B."/>
            <person name="Silverstein K.A."/>
            <person name="Tang H."/>
            <person name="Rombauts S."/>
            <person name="Zhao P.X."/>
            <person name="Zhou P."/>
            <person name="Barbe V."/>
            <person name="Bardou P."/>
            <person name="Bechner M."/>
            <person name="Bellec A."/>
            <person name="Berger A."/>
            <person name="Berges H."/>
            <person name="Bidwell S."/>
            <person name="Bisseling T."/>
            <person name="Choisne N."/>
            <person name="Couloux A."/>
            <person name="Denny R."/>
            <person name="Deshpande S."/>
            <person name="Dai X."/>
            <person name="Doyle J.J."/>
            <person name="Dudez A.M."/>
            <person name="Farmer A.D."/>
            <person name="Fouteau S."/>
            <person name="Franken C."/>
            <person name="Gibelin C."/>
            <person name="Gish J."/>
            <person name="Goldstein S."/>
            <person name="Gonzalez A.J."/>
            <person name="Green P.J."/>
            <person name="Hallab A."/>
            <person name="Hartog M."/>
            <person name="Hua A."/>
            <person name="Humphray S.J."/>
            <person name="Jeong D.H."/>
            <person name="Jing Y."/>
            <person name="Jocker A."/>
            <person name="Kenton S.M."/>
            <person name="Kim D.J."/>
            <person name="Klee K."/>
            <person name="Lai H."/>
            <person name="Lang C."/>
            <person name="Lin S."/>
            <person name="Macmil S.L."/>
            <person name="Magdelenat G."/>
            <person name="Matthews L."/>
            <person name="McCorrison J."/>
            <person name="Monaghan E.L."/>
            <person name="Mun J.H."/>
            <person name="Najar F.Z."/>
            <person name="Nicholson C."/>
            <person name="Noirot C."/>
            <person name="O'Bleness M."/>
            <person name="Paule C.R."/>
            <person name="Poulain J."/>
            <person name="Prion F."/>
            <person name="Qin B."/>
            <person name="Qu C."/>
            <person name="Retzel E.F."/>
            <person name="Riddle C."/>
            <person name="Sallet E."/>
            <person name="Samain S."/>
            <person name="Samson N."/>
            <person name="Sanders I."/>
            <person name="Saurat O."/>
            <person name="Scarpelli C."/>
            <person name="Schiex T."/>
            <person name="Segurens B."/>
            <person name="Severin A.J."/>
            <person name="Sherrier D.J."/>
            <person name="Shi R."/>
            <person name="Sims S."/>
            <person name="Singer S.R."/>
            <person name="Sinharoy S."/>
            <person name="Sterck L."/>
            <person name="Viollet A."/>
            <person name="Wang B.B."/>
            <person name="Wang K."/>
            <person name="Wang M."/>
            <person name="Wang X."/>
            <person name="Warfsmann J."/>
            <person name="Weissenbach J."/>
            <person name="White D.D."/>
            <person name="White J.D."/>
            <person name="Wiley G.B."/>
            <person name="Wincker P."/>
            <person name="Xing Y."/>
            <person name="Yang L."/>
            <person name="Yao Z."/>
            <person name="Ying F."/>
            <person name="Zhai J."/>
            <person name="Zhou L."/>
            <person name="Zuber A."/>
            <person name="Denarie J."/>
            <person name="Dixon R.A."/>
            <person name="May G.D."/>
            <person name="Schwartz D.C."/>
            <person name="Rogers J."/>
            <person name="Quetier F."/>
            <person name="Town C.D."/>
            <person name="Roe B.A."/>
        </authorList>
    </citation>
    <scope>NUCLEOTIDE SEQUENCE [LARGE SCALE GENOMIC DNA]</scope>
    <source>
        <strain evidence="1">A17</strain>
        <strain evidence="2 3">cv. Jemalong A17</strain>
    </source>
</reference>
<dbReference type="AlphaFoldDB" id="G7ISD3"/>
<dbReference type="EnsemblPlants" id="AES63866">
    <property type="protein sequence ID" value="AES63866"/>
    <property type="gene ID" value="MTR_2g014180"/>
</dbReference>
<organism evidence="1 3">
    <name type="scientific">Medicago truncatula</name>
    <name type="common">Barrel medic</name>
    <name type="synonym">Medicago tribuloides</name>
    <dbReference type="NCBI Taxonomy" id="3880"/>
    <lineage>
        <taxon>Eukaryota</taxon>
        <taxon>Viridiplantae</taxon>
        <taxon>Streptophyta</taxon>
        <taxon>Embryophyta</taxon>
        <taxon>Tracheophyta</taxon>
        <taxon>Spermatophyta</taxon>
        <taxon>Magnoliopsida</taxon>
        <taxon>eudicotyledons</taxon>
        <taxon>Gunneridae</taxon>
        <taxon>Pentapetalae</taxon>
        <taxon>rosids</taxon>
        <taxon>fabids</taxon>
        <taxon>Fabales</taxon>
        <taxon>Fabaceae</taxon>
        <taxon>Papilionoideae</taxon>
        <taxon>50 kb inversion clade</taxon>
        <taxon>NPAAA clade</taxon>
        <taxon>Hologalegina</taxon>
        <taxon>IRL clade</taxon>
        <taxon>Trifolieae</taxon>
        <taxon>Medicago</taxon>
    </lineage>
</organism>
<dbReference type="HOGENOM" id="CLU_2761557_0_0_1"/>
<proteinExistence type="predicted"/>
<evidence type="ECO:0000313" key="3">
    <source>
        <dbReference type="Proteomes" id="UP000002051"/>
    </source>
</evidence>
<keyword evidence="3" id="KW-1185">Reference proteome</keyword>
<evidence type="ECO:0000313" key="2">
    <source>
        <dbReference type="EnsemblPlants" id="AES63866"/>
    </source>
</evidence>